<sequence length="291" mass="32352">MDIRFLTTFLEVANTRHFGRAAENLYLTQSAVSARIKLLEEYFNTALFIRNRNSIQITQAGQSLIPYAEMMSATLADARKALAEEECIHINCASTPHAQTLFFDTALEHLNQQFPSMTIRHEVSSVENITRQLHEHSIDFGLTTSLLKSDDIECHSLLDVSLALYESEAGLLAQSNIDIGAKLVHLDWSASTTDLLVKTLPEMKKAKIKTNAIELVLNTLFSKSAAAVLPKPKNPSLSPLIATQIAKFYQCSVTQFGDETDLSVPVYFCQLKANKHVGVVDVLTTLRALYH</sequence>
<comment type="caution">
    <text evidence="6">The sequence shown here is derived from an EMBL/GenBank/DDBJ whole genome shotgun (WGS) entry which is preliminary data.</text>
</comment>
<dbReference type="PANTHER" id="PTHR30126">
    <property type="entry name" value="HTH-TYPE TRANSCRIPTIONAL REGULATOR"/>
    <property type="match status" value="1"/>
</dbReference>
<name>A0AAW8QWM0_9ALTE</name>
<dbReference type="InterPro" id="IPR005119">
    <property type="entry name" value="LysR_subst-bd"/>
</dbReference>
<dbReference type="InterPro" id="IPR036388">
    <property type="entry name" value="WH-like_DNA-bd_sf"/>
</dbReference>
<dbReference type="PROSITE" id="PS50931">
    <property type="entry name" value="HTH_LYSR"/>
    <property type="match status" value="1"/>
</dbReference>
<proteinExistence type="inferred from homology"/>
<evidence type="ECO:0000256" key="3">
    <source>
        <dbReference type="ARBA" id="ARBA00023125"/>
    </source>
</evidence>
<comment type="similarity">
    <text evidence="1">Belongs to the LysR transcriptional regulatory family.</text>
</comment>
<dbReference type="InterPro" id="IPR000847">
    <property type="entry name" value="LysR_HTH_N"/>
</dbReference>
<evidence type="ECO:0000313" key="7">
    <source>
        <dbReference type="Proteomes" id="UP001249020"/>
    </source>
</evidence>
<evidence type="ECO:0000256" key="1">
    <source>
        <dbReference type="ARBA" id="ARBA00009437"/>
    </source>
</evidence>
<organism evidence="6 7">
    <name type="scientific">Brumicola blandensis</name>
    <dbReference type="NCBI Taxonomy" id="3075611"/>
    <lineage>
        <taxon>Bacteria</taxon>
        <taxon>Pseudomonadati</taxon>
        <taxon>Pseudomonadota</taxon>
        <taxon>Gammaproteobacteria</taxon>
        <taxon>Alteromonadales</taxon>
        <taxon>Alteromonadaceae</taxon>
        <taxon>Brumicola</taxon>
    </lineage>
</organism>
<dbReference type="PRINTS" id="PR00039">
    <property type="entry name" value="HTHLYSR"/>
</dbReference>
<dbReference type="RefSeq" id="WP_311359996.1">
    <property type="nucleotide sequence ID" value="NZ_JAVRIE010000001.1"/>
</dbReference>
<dbReference type="GO" id="GO:0003700">
    <property type="term" value="F:DNA-binding transcription factor activity"/>
    <property type="evidence" value="ECO:0007669"/>
    <property type="project" value="InterPro"/>
</dbReference>
<dbReference type="SUPFAM" id="SSF53850">
    <property type="entry name" value="Periplasmic binding protein-like II"/>
    <property type="match status" value="1"/>
</dbReference>
<protein>
    <submittedName>
        <fullName evidence="6">LysR family transcriptional regulator</fullName>
    </submittedName>
</protein>
<evidence type="ECO:0000256" key="2">
    <source>
        <dbReference type="ARBA" id="ARBA00023015"/>
    </source>
</evidence>
<dbReference type="EMBL" id="JAVRIE010000001">
    <property type="protein sequence ID" value="MDT0581184.1"/>
    <property type="molecule type" value="Genomic_DNA"/>
</dbReference>
<dbReference type="SUPFAM" id="SSF46785">
    <property type="entry name" value="Winged helix' DNA-binding domain"/>
    <property type="match status" value="1"/>
</dbReference>
<dbReference type="AlphaFoldDB" id="A0AAW8QWM0"/>
<dbReference type="InterPro" id="IPR036390">
    <property type="entry name" value="WH_DNA-bd_sf"/>
</dbReference>
<dbReference type="Pfam" id="PF00126">
    <property type="entry name" value="HTH_1"/>
    <property type="match status" value="1"/>
</dbReference>
<dbReference type="Proteomes" id="UP001249020">
    <property type="component" value="Unassembled WGS sequence"/>
</dbReference>
<evidence type="ECO:0000313" key="6">
    <source>
        <dbReference type="EMBL" id="MDT0581184.1"/>
    </source>
</evidence>
<keyword evidence="7" id="KW-1185">Reference proteome</keyword>
<evidence type="ECO:0000259" key="5">
    <source>
        <dbReference type="PROSITE" id="PS50931"/>
    </source>
</evidence>
<reference evidence="6 7" key="1">
    <citation type="submission" date="2023-09" db="EMBL/GenBank/DDBJ databases">
        <authorList>
            <person name="Rey-Velasco X."/>
        </authorList>
    </citation>
    <scope>NUCLEOTIDE SEQUENCE [LARGE SCALE GENOMIC DNA]</scope>
    <source>
        <strain evidence="6 7">W409</strain>
    </source>
</reference>
<dbReference type="FunFam" id="1.10.10.10:FF:000001">
    <property type="entry name" value="LysR family transcriptional regulator"/>
    <property type="match status" value="1"/>
</dbReference>
<dbReference type="PANTHER" id="PTHR30126:SF21">
    <property type="entry name" value="TRANSCRIPTIONAL REGULATOR-RELATED"/>
    <property type="match status" value="1"/>
</dbReference>
<feature type="domain" description="HTH lysR-type" evidence="5">
    <location>
        <begin position="1"/>
        <end position="58"/>
    </location>
</feature>
<keyword evidence="3" id="KW-0238">DNA-binding</keyword>
<dbReference type="Gene3D" id="3.40.190.290">
    <property type="match status" value="1"/>
</dbReference>
<keyword evidence="4" id="KW-0804">Transcription</keyword>
<gene>
    <name evidence="6" type="ORF">RM544_01415</name>
</gene>
<accession>A0AAW8QWM0</accession>
<evidence type="ECO:0000256" key="4">
    <source>
        <dbReference type="ARBA" id="ARBA00023163"/>
    </source>
</evidence>
<dbReference type="Pfam" id="PF03466">
    <property type="entry name" value="LysR_substrate"/>
    <property type="match status" value="1"/>
</dbReference>
<dbReference type="Gene3D" id="1.10.10.10">
    <property type="entry name" value="Winged helix-like DNA-binding domain superfamily/Winged helix DNA-binding domain"/>
    <property type="match status" value="1"/>
</dbReference>
<dbReference type="GO" id="GO:0000976">
    <property type="term" value="F:transcription cis-regulatory region binding"/>
    <property type="evidence" value="ECO:0007669"/>
    <property type="project" value="TreeGrafter"/>
</dbReference>
<keyword evidence="2" id="KW-0805">Transcription regulation</keyword>